<reference evidence="11 12" key="1">
    <citation type="submission" date="2017-02" db="EMBL/GenBank/DDBJ databases">
        <authorList>
            <person name="Peterson S.W."/>
        </authorList>
    </citation>
    <scope>NUCLEOTIDE SEQUENCE [LARGE SCALE GENOMIC DNA]</scope>
    <source>
        <strain evidence="11 12">DSM 18034</strain>
    </source>
</reference>
<dbReference type="Pfam" id="PF02391">
    <property type="entry name" value="MoaE"/>
    <property type="match status" value="1"/>
</dbReference>
<evidence type="ECO:0000313" key="11">
    <source>
        <dbReference type="EMBL" id="SKA65299.1"/>
    </source>
</evidence>
<comment type="subunit">
    <text evidence="5">Heterotetramer of 2 MoaD subunits and 2 MoaE subunits. Also stable as homodimer. The enzyme changes between these two forms during catalysis.</text>
</comment>
<gene>
    <name evidence="11" type="ORF">SAMN02745702_00513</name>
</gene>
<evidence type="ECO:0000256" key="8">
    <source>
        <dbReference type="ARBA" id="ARBA00030781"/>
    </source>
</evidence>
<dbReference type="STRING" id="1121442.SAMN02745702_00513"/>
<evidence type="ECO:0000256" key="3">
    <source>
        <dbReference type="ARBA" id="ARBA00011950"/>
    </source>
</evidence>
<proteinExistence type="inferred from homology"/>
<dbReference type="GO" id="GO:0030366">
    <property type="term" value="F:molybdopterin synthase activity"/>
    <property type="evidence" value="ECO:0007669"/>
    <property type="project" value="UniProtKB-EC"/>
</dbReference>
<organism evidence="11 12">
    <name type="scientific">Desulfobaculum bizertense DSM 18034</name>
    <dbReference type="NCBI Taxonomy" id="1121442"/>
    <lineage>
        <taxon>Bacteria</taxon>
        <taxon>Pseudomonadati</taxon>
        <taxon>Thermodesulfobacteriota</taxon>
        <taxon>Desulfovibrionia</taxon>
        <taxon>Desulfovibrionales</taxon>
        <taxon>Desulfovibrionaceae</taxon>
        <taxon>Desulfobaculum</taxon>
    </lineage>
</organism>
<protein>
    <recommendedName>
        <fullName evidence="4">Molybdopterin synthase catalytic subunit</fullName>
        <ecNumber evidence="3">2.8.1.12</ecNumber>
    </recommendedName>
    <alternativeName>
        <fullName evidence="8">MPT synthase subunit 2</fullName>
    </alternativeName>
    <alternativeName>
        <fullName evidence="6">Molybdenum cofactor biosynthesis protein E</fullName>
    </alternativeName>
    <alternativeName>
        <fullName evidence="7">Molybdopterin-converting factor large subunit</fullName>
    </alternativeName>
    <alternativeName>
        <fullName evidence="9">Molybdopterin-converting factor subunit 2</fullName>
    </alternativeName>
</protein>
<keyword evidence="12" id="KW-1185">Reference proteome</keyword>
<dbReference type="GO" id="GO:0006777">
    <property type="term" value="P:Mo-molybdopterin cofactor biosynthetic process"/>
    <property type="evidence" value="ECO:0007669"/>
    <property type="project" value="InterPro"/>
</dbReference>
<name>A0A1T4VK30_9BACT</name>
<comment type="catalytic activity">
    <reaction evidence="10">
        <text>2 [molybdopterin-synthase sulfur-carrier protein]-C-terminal-Gly-aminoethanethioate + cyclic pyranopterin phosphate + H2O = molybdopterin + 2 [molybdopterin-synthase sulfur-carrier protein]-C-terminal Gly-Gly + 2 H(+)</text>
        <dbReference type="Rhea" id="RHEA:26333"/>
        <dbReference type="Rhea" id="RHEA-COMP:12202"/>
        <dbReference type="Rhea" id="RHEA-COMP:19907"/>
        <dbReference type="ChEBI" id="CHEBI:15377"/>
        <dbReference type="ChEBI" id="CHEBI:15378"/>
        <dbReference type="ChEBI" id="CHEBI:58698"/>
        <dbReference type="ChEBI" id="CHEBI:59648"/>
        <dbReference type="ChEBI" id="CHEBI:90778"/>
        <dbReference type="ChEBI" id="CHEBI:232372"/>
        <dbReference type="EC" id="2.8.1.12"/>
    </reaction>
</comment>
<dbReference type="SUPFAM" id="SSF54690">
    <property type="entry name" value="Molybdopterin synthase subunit MoaE"/>
    <property type="match status" value="1"/>
</dbReference>
<evidence type="ECO:0000256" key="7">
    <source>
        <dbReference type="ARBA" id="ARBA00030407"/>
    </source>
</evidence>
<comment type="pathway">
    <text evidence="1">Cofactor biosynthesis; molybdopterin biosynthesis.</text>
</comment>
<dbReference type="Gene3D" id="3.90.1170.40">
    <property type="entry name" value="Molybdopterin biosynthesis MoaE subunit"/>
    <property type="match status" value="1"/>
</dbReference>
<dbReference type="OrthoDB" id="9786032at2"/>
<evidence type="ECO:0000256" key="4">
    <source>
        <dbReference type="ARBA" id="ARBA00013858"/>
    </source>
</evidence>
<dbReference type="InterPro" id="IPR036563">
    <property type="entry name" value="MoaE_sf"/>
</dbReference>
<dbReference type="UniPathway" id="UPA00344"/>
<evidence type="ECO:0000256" key="5">
    <source>
        <dbReference type="ARBA" id="ARBA00026066"/>
    </source>
</evidence>
<evidence type="ECO:0000313" key="12">
    <source>
        <dbReference type="Proteomes" id="UP000189733"/>
    </source>
</evidence>
<evidence type="ECO:0000256" key="6">
    <source>
        <dbReference type="ARBA" id="ARBA00029745"/>
    </source>
</evidence>
<evidence type="ECO:0000256" key="1">
    <source>
        <dbReference type="ARBA" id="ARBA00005046"/>
    </source>
</evidence>
<evidence type="ECO:0000256" key="10">
    <source>
        <dbReference type="ARBA" id="ARBA00049878"/>
    </source>
</evidence>
<dbReference type="AlphaFoldDB" id="A0A1T4VK30"/>
<dbReference type="Proteomes" id="UP000189733">
    <property type="component" value="Unassembled WGS sequence"/>
</dbReference>
<dbReference type="EMBL" id="FUYA01000001">
    <property type="protein sequence ID" value="SKA65299.1"/>
    <property type="molecule type" value="Genomic_DNA"/>
</dbReference>
<dbReference type="EC" id="2.8.1.12" evidence="3"/>
<comment type="similarity">
    <text evidence="2">Belongs to the MoaE family.</text>
</comment>
<sequence length="121" mass="13471">MDFSKTIAELKKDPEFTQNVGMLLCHNGVVRGTSRADMAEVTQLEVVSDQAKIDALCKEYEQQEGIWRCVAEGRSGCFKPGDDVLFIIVAGDYRENVKATLAELLDRIKSEAVSKKEACNR</sequence>
<evidence type="ECO:0000256" key="2">
    <source>
        <dbReference type="ARBA" id="ARBA00005426"/>
    </source>
</evidence>
<accession>A0A1T4VK30</accession>
<evidence type="ECO:0000256" key="9">
    <source>
        <dbReference type="ARBA" id="ARBA00032474"/>
    </source>
</evidence>
<dbReference type="InterPro" id="IPR003448">
    <property type="entry name" value="Mopterin_biosynth_MoaE"/>
</dbReference>
<dbReference type="RefSeq" id="WP_078683811.1">
    <property type="nucleotide sequence ID" value="NZ_FUYA01000001.1"/>
</dbReference>